<dbReference type="InterPro" id="IPR005467">
    <property type="entry name" value="His_kinase_dom"/>
</dbReference>
<keyword evidence="7" id="KW-0902">Two-component regulatory system</keyword>
<accession>A0A099KPX9</accession>
<keyword evidence="5" id="KW-0418">Kinase</keyword>
<sequence length="478" mass="54044">MMNFNKMPSKMSFENQLLRIALFVGLLPTTFLFYALYSHELSIFLKIILMFLLLVAVIHGAFLIRQKVVSQLRTSTNLITAMQAGDHSIRANHFEGEGALKEFNIVFNDLSTSLATQELVSKEQQVLLDIVIKQIDVAIVAVNKSSKIILMNPAAEKLFSCRFDEVAGWPISTLGLQDVLTHESRQVIEFEIENHKKKVFIHTDEYFEQGNRHKLIFITDIQKLLHEEERQAWQKLLRVLSHEINNSLTPIASLSDTLIRLIVNHKKTLTEQVALVQAVTKQSSSANNTFVNNTSINNTELFDDLEEGLAVIAERAQSLNEFLLRYQEFSCLPKPEKTLFKLADLLKSMLLLFDDFNIRLSGQSLIIYGDEKQLQQVLVNLIKNAQQAMLNNKKGIINIDWQQKDGMVEINISDQGTGINNSDNIFVPFYTTKTDGCGIGLVFSRQIIVNHGGNLTLSNRDDCQGAVASIILPMHDNI</sequence>
<proteinExistence type="predicted"/>
<feature type="transmembrane region" description="Helical" evidence="8">
    <location>
        <begin position="20"/>
        <end position="37"/>
    </location>
</feature>
<dbReference type="Gene3D" id="3.30.450.20">
    <property type="entry name" value="PAS domain"/>
    <property type="match status" value="1"/>
</dbReference>
<dbReference type="InterPro" id="IPR003594">
    <property type="entry name" value="HATPase_dom"/>
</dbReference>
<keyword evidence="6 10" id="KW-0067">ATP-binding</keyword>
<dbReference type="PROSITE" id="PS50109">
    <property type="entry name" value="HIS_KIN"/>
    <property type="match status" value="1"/>
</dbReference>
<dbReference type="SUPFAM" id="SSF55874">
    <property type="entry name" value="ATPase domain of HSP90 chaperone/DNA topoisomerase II/histidine kinase"/>
    <property type="match status" value="1"/>
</dbReference>
<evidence type="ECO:0000259" key="9">
    <source>
        <dbReference type="PROSITE" id="PS50109"/>
    </source>
</evidence>
<evidence type="ECO:0000256" key="8">
    <source>
        <dbReference type="SAM" id="Phobius"/>
    </source>
</evidence>
<organism evidence="10 11">
    <name type="scientific">Colwellia psychrerythraea</name>
    <name type="common">Vibrio psychroerythus</name>
    <dbReference type="NCBI Taxonomy" id="28229"/>
    <lineage>
        <taxon>Bacteria</taxon>
        <taxon>Pseudomonadati</taxon>
        <taxon>Pseudomonadota</taxon>
        <taxon>Gammaproteobacteria</taxon>
        <taxon>Alteromonadales</taxon>
        <taxon>Colwelliaceae</taxon>
        <taxon>Colwellia</taxon>
    </lineage>
</organism>
<dbReference type="Gene3D" id="3.30.565.10">
    <property type="entry name" value="Histidine kinase-like ATPase, C-terminal domain"/>
    <property type="match status" value="1"/>
</dbReference>
<evidence type="ECO:0000256" key="5">
    <source>
        <dbReference type="ARBA" id="ARBA00022777"/>
    </source>
</evidence>
<comment type="caution">
    <text evidence="10">The sequence shown here is derived from an EMBL/GenBank/DDBJ whole genome shotgun (WGS) entry which is preliminary data.</text>
</comment>
<dbReference type="RefSeq" id="WP_231562048.1">
    <property type="nucleotide sequence ID" value="NZ_JQEC01000034.1"/>
</dbReference>
<evidence type="ECO:0000313" key="11">
    <source>
        <dbReference type="Proteomes" id="UP000029868"/>
    </source>
</evidence>
<dbReference type="InterPro" id="IPR035965">
    <property type="entry name" value="PAS-like_dom_sf"/>
</dbReference>
<dbReference type="InterPro" id="IPR004358">
    <property type="entry name" value="Sig_transdc_His_kin-like_C"/>
</dbReference>
<feature type="domain" description="Histidine kinase" evidence="9">
    <location>
        <begin position="239"/>
        <end position="476"/>
    </location>
</feature>
<evidence type="ECO:0000256" key="3">
    <source>
        <dbReference type="ARBA" id="ARBA00022679"/>
    </source>
</evidence>
<dbReference type="Pfam" id="PF02518">
    <property type="entry name" value="HATPase_c"/>
    <property type="match status" value="1"/>
</dbReference>
<dbReference type="InterPro" id="IPR036890">
    <property type="entry name" value="HATPase_C_sf"/>
</dbReference>
<keyword evidence="8" id="KW-0472">Membrane</keyword>
<evidence type="ECO:0000313" key="10">
    <source>
        <dbReference type="EMBL" id="KGJ92275.1"/>
    </source>
</evidence>
<evidence type="ECO:0000256" key="2">
    <source>
        <dbReference type="ARBA" id="ARBA00012438"/>
    </source>
</evidence>
<reference evidence="10 11" key="1">
    <citation type="submission" date="2014-08" db="EMBL/GenBank/DDBJ databases">
        <title>Genomic and Phenotypic Diversity of Colwellia psychrerythraea strains from Disparate Marine Basins.</title>
        <authorList>
            <person name="Techtmann S.M."/>
            <person name="Stelling S.C."/>
            <person name="Utturkar S.M."/>
            <person name="Alshibli N."/>
            <person name="Harris A."/>
            <person name="Brown S.D."/>
            <person name="Hazen T.C."/>
        </authorList>
    </citation>
    <scope>NUCLEOTIDE SEQUENCE [LARGE SCALE GENOMIC DNA]</scope>
    <source>
        <strain evidence="10 11">GAB14E</strain>
    </source>
</reference>
<keyword evidence="3" id="KW-0808">Transferase</keyword>
<evidence type="ECO:0000256" key="6">
    <source>
        <dbReference type="ARBA" id="ARBA00022840"/>
    </source>
</evidence>
<dbReference type="GO" id="GO:0004673">
    <property type="term" value="F:protein histidine kinase activity"/>
    <property type="evidence" value="ECO:0007669"/>
    <property type="project" value="UniProtKB-EC"/>
</dbReference>
<keyword evidence="8" id="KW-1133">Transmembrane helix</keyword>
<dbReference type="AlphaFoldDB" id="A0A099KPX9"/>
<dbReference type="Proteomes" id="UP000029868">
    <property type="component" value="Unassembled WGS sequence"/>
</dbReference>
<dbReference type="GO" id="GO:0005524">
    <property type="term" value="F:ATP binding"/>
    <property type="evidence" value="ECO:0007669"/>
    <property type="project" value="UniProtKB-KW"/>
</dbReference>
<feature type="transmembrane region" description="Helical" evidence="8">
    <location>
        <begin position="43"/>
        <end position="64"/>
    </location>
</feature>
<dbReference type="EC" id="2.7.13.3" evidence="2"/>
<dbReference type="PANTHER" id="PTHR43065:SF46">
    <property type="entry name" value="C4-DICARBOXYLATE TRANSPORT SENSOR PROTEIN DCTB"/>
    <property type="match status" value="1"/>
</dbReference>
<dbReference type="EMBL" id="JQEC01000034">
    <property type="protein sequence ID" value="KGJ92275.1"/>
    <property type="molecule type" value="Genomic_DNA"/>
</dbReference>
<dbReference type="PRINTS" id="PR00344">
    <property type="entry name" value="BCTRLSENSOR"/>
</dbReference>
<keyword evidence="4" id="KW-0547">Nucleotide-binding</keyword>
<evidence type="ECO:0000256" key="1">
    <source>
        <dbReference type="ARBA" id="ARBA00000085"/>
    </source>
</evidence>
<gene>
    <name evidence="10" type="ORF">GAB14E_2863</name>
</gene>
<dbReference type="SMART" id="SM00387">
    <property type="entry name" value="HATPase_c"/>
    <property type="match status" value="1"/>
</dbReference>
<dbReference type="GO" id="GO:0000160">
    <property type="term" value="P:phosphorelay signal transduction system"/>
    <property type="evidence" value="ECO:0007669"/>
    <property type="project" value="UniProtKB-KW"/>
</dbReference>
<protein>
    <recommendedName>
        <fullName evidence="2">histidine kinase</fullName>
        <ecNumber evidence="2">2.7.13.3</ecNumber>
    </recommendedName>
</protein>
<dbReference type="SUPFAM" id="SSF55785">
    <property type="entry name" value="PYP-like sensor domain (PAS domain)"/>
    <property type="match status" value="1"/>
</dbReference>
<evidence type="ECO:0000256" key="4">
    <source>
        <dbReference type="ARBA" id="ARBA00022741"/>
    </source>
</evidence>
<comment type="catalytic activity">
    <reaction evidence="1">
        <text>ATP + protein L-histidine = ADP + protein N-phospho-L-histidine.</text>
        <dbReference type="EC" id="2.7.13.3"/>
    </reaction>
</comment>
<dbReference type="PANTHER" id="PTHR43065">
    <property type="entry name" value="SENSOR HISTIDINE KINASE"/>
    <property type="match status" value="1"/>
</dbReference>
<evidence type="ECO:0000256" key="7">
    <source>
        <dbReference type="ARBA" id="ARBA00023012"/>
    </source>
</evidence>
<keyword evidence="8" id="KW-0812">Transmembrane</keyword>
<name>A0A099KPX9_COLPS</name>
<dbReference type="PATRIC" id="fig|28229.3.peg.2583"/>